<dbReference type="InterPro" id="IPR036191">
    <property type="entry name" value="RRF_sf"/>
</dbReference>
<protein>
    <recommendedName>
        <fullName evidence="5">Ribosome-recycling factor</fullName>
        <shortName evidence="5">RRF</shortName>
    </recommendedName>
    <alternativeName>
        <fullName evidence="5">Ribosome-releasing factor</fullName>
    </alternativeName>
</protein>
<dbReference type="CDD" id="cd00520">
    <property type="entry name" value="RRF"/>
    <property type="match status" value="1"/>
</dbReference>
<dbReference type="Gene3D" id="1.10.132.20">
    <property type="entry name" value="Ribosome-recycling factor"/>
    <property type="match status" value="1"/>
</dbReference>
<evidence type="ECO:0000256" key="5">
    <source>
        <dbReference type="HAMAP-Rule" id="MF_00040"/>
    </source>
</evidence>
<evidence type="ECO:0000259" key="6">
    <source>
        <dbReference type="Pfam" id="PF01765"/>
    </source>
</evidence>
<name>A0A084ESJ4_MYCCA</name>
<evidence type="ECO:0000256" key="1">
    <source>
        <dbReference type="ARBA" id="ARBA00004496"/>
    </source>
</evidence>
<dbReference type="PANTHER" id="PTHR20982:SF3">
    <property type="entry name" value="MITOCHONDRIAL RIBOSOME RECYCLING FACTOR PSEUDO 1"/>
    <property type="match status" value="1"/>
</dbReference>
<dbReference type="InterPro" id="IPR002661">
    <property type="entry name" value="Ribosome_recyc_fac"/>
</dbReference>
<keyword evidence="4 5" id="KW-0648">Protein biosynthesis</keyword>
<gene>
    <name evidence="5 7" type="primary">frr</name>
    <name evidence="7" type="ORF">MCAPa_0050</name>
</gene>
<dbReference type="Gene3D" id="3.30.1360.40">
    <property type="match status" value="1"/>
</dbReference>
<dbReference type="EMBL" id="JFDO01000003">
    <property type="protein sequence ID" value="KEZ20936.1"/>
    <property type="molecule type" value="Genomic_DNA"/>
</dbReference>
<keyword evidence="3 5" id="KW-0963">Cytoplasm</keyword>
<accession>A0A084ESJ4</accession>
<evidence type="ECO:0000256" key="4">
    <source>
        <dbReference type="ARBA" id="ARBA00022917"/>
    </source>
</evidence>
<comment type="similarity">
    <text evidence="2 5">Belongs to the RRF family.</text>
</comment>
<evidence type="ECO:0000256" key="2">
    <source>
        <dbReference type="ARBA" id="ARBA00005912"/>
    </source>
</evidence>
<dbReference type="AlphaFoldDB" id="A0A084ESJ4"/>
<dbReference type="InterPro" id="IPR023584">
    <property type="entry name" value="Ribosome_recyc_fac_dom"/>
</dbReference>
<dbReference type="GO" id="GO:0005737">
    <property type="term" value="C:cytoplasm"/>
    <property type="evidence" value="ECO:0007669"/>
    <property type="project" value="UniProtKB-SubCell"/>
</dbReference>
<evidence type="ECO:0000313" key="7">
    <source>
        <dbReference type="EMBL" id="KEZ20936.1"/>
    </source>
</evidence>
<comment type="subcellular location">
    <subcellularLocation>
        <location evidence="1 5">Cytoplasm</location>
    </subcellularLocation>
</comment>
<reference evidence="7 8" key="1">
    <citation type="submission" date="2014-02" db="EMBL/GenBank/DDBJ databases">
        <title>Genome sequence of Mycoplasma capricolum subsp. capricolum strain 14232.</title>
        <authorList>
            <person name="Sirand-Pugnet P."/>
            <person name="Breton M."/>
            <person name="Dordet-Frisoni E."/>
            <person name="Baranowski E."/>
            <person name="Barre A."/>
            <person name="Couture C."/>
            <person name="Dupuy V."/>
            <person name="Gaurivaud P."/>
            <person name="Jacob D."/>
            <person name="Lemaitre C."/>
            <person name="Manso-Silvan L."/>
            <person name="Nikolski M."/>
            <person name="Nouvel L.-X."/>
            <person name="Poumarat F."/>
            <person name="Tardy F."/>
            <person name="Thebault P."/>
            <person name="Theil S."/>
            <person name="Citti C."/>
            <person name="Thiaucourt F."/>
            <person name="Blanchard A."/>
        </authorList>
    </citation>
    <scope>NUCLEOTIDE SEQUENCE [LARGE SCALE GENOMIC DNA]</scope>
    <source>
        <strain evidence="7 8">14232</strain>
    </source>
</reference>
<evidence type="ECO:0000256" key="3">
    <source>
        <dbReference type="ARBA" id="ARBA00022490"/>
    </source>
</evidence>
<comment type="function">
    <text evidence="5">Responsible for the release of ribosomes from messenger RNA at the termination of protein biosynthesis. May increase the efficiency of translation by recycling ribosomes from one round of translation to another.</text>
</comment>
<dbReference type="SUPFAM" id="SSF55194">
    <property type="entry name" value="Ribosome recycling factor, RRF"/>
    <property type="match status" value="1"/>
</dbReference>
<dbReference type="RefSeq" id="WP_036430859.1">
    <property type="nucleotide sequence ID" value="NZ_JFDO01000003.1"/>
</dbReference>
<dbReference type="Pfam" id="PF01765">
    <property type="entry name" value="RRF"/>
    <property type="match status" value="1"/>
</dbReference>
<dbReference type="HAMAP" id="MF_00040">
    <property type="entry name" value="RRF"/>
    <property type="match status" value="1"/>
</dbReference>
<dbReference type="FunFam" id="3.30.1360.40:FF:000001">
    <property type="entry name" value="Ribosome-recycling factor"/>
    <property type="match status" value="1"/>
</dbReference>
<dbReference type="NCBIfam" id="TIGR00496">
    <property type="entry name" value="frr"/>
    <property type="match status" value="1"/>
</dbReference>
<proteinExistence type="inferred from homology"/>
<dbReference type="GO" id="GO:0043023">
    <property type="term" value="F:ribosomal large subunit binding"/>
    <property type="evidence" value="ECO:0007669"/>
    <property type="project" value="TreeGrafter"/>
</dbReference>
<comment type="caution">
    <text evidence="7">The sequence shown here is derived from an EMBL/GenBank/DDBJ whole genome shotgun (WGS) entry which is preliminary data.</text>
</comment>
<evidence type="ECO:0000313" key="8">
    <source>
        <dbReference type="Proteomes" id="UP000028533"/>
    </source>
</evidence>
<organism evidence="7 8">
    <name type="scientific">Mycoplasma capricolum subsp. capricolum 14232</name>
    <dbReference type="NCBI Taxonomy" id="1188238"/>
    <lineage>
        <taxon>Bacteria</taxon>
        <taxon>Bacillati</taxon>
        <taxon>Mycoplasmatota</taxon>
        <taxon>Mollicutes</taxon>
        <taxon>Mycoplasmataceae</taxon>
        <taxon>Mycoplasma</taxon>
    </lineage>
</organism>
<dbReference type="FunFam" id="1.10.132.20:FF:000001">
    <property type="entry name" value="Ribosome-recycling factor"/>
    <property type="match status" value="1"/>
</dbReference>
<dbReference type="PANTHER" id="PTHR20982">
    <property type="entry name" value="RIBOSOME RECYCLING FACTOR"/>
    <property type="match status" value="1"/>
</dbReference>
<feature type="domain" description="Ribosome recycling factor" evidence="6">
    <location>
        <begin position="24"/>
        <end position="180"/>
    </location>
</feature>
<sequence length="182" mass="20838">MIDLILKNAELQMKETIDAYVIHLRQIRTGKASGAILDKVMVNYYGSLMPLNQISQITTPEPNLIIIKPYDRNVITEAVGAIHKADLGLNPVSDATLIRIPIAPLTEDVRKNLVKKVHKELEGYKIRIRNIRRDAIDEIKKVENISKDLISDNEDKIQQITDKFIKQLDDLTKEKERELMTI</sequence>
<dbReference type="Proteomes" id="UP000028533">
    <property type="component" value="Unassembled WGS sequence"/>
</dbReference>
<dbReference type="GO" id="GO:0006415">
    <property type="term" value="P:translational termination"/>
    <property type="evidence" value="ECO:0007669"/>
    <property type="project" value="UniProtKB-UniRule"/>
</dbReference>